<dbReference type="EMBL" id="CP142149">
    <property type="protein sequence ID" value="WSE33362.1"/>
    <property type="molecule type" value="Genomic_DNA"/>
</dbReference>
<accession>A0ABZ1IHF0</accession>
<feature type="transmembrane region" description="Helical" evidence="1">
    <location>
        <begin position="51"/>
        <end position="76"/>
    </location>
</feature>
<feature type="transmembrane region" description="Helical" evidence="1">
    <location>
        <begin position="109"/>
        <end position="134"/>
    </location>
</feature>
<evidence type="ECO:0000313" key="3">
    <source>
        <dbReference type="Proteomes" id="UP001330812"/>
    </source>
</evidence>
<evidence type="ECO:0000256" key="1">
    <source>
        <dbReference type="SAM" id="Phobius"/>
    </source>
</evidence>
<reference evidence="2 3" key="1">
    <citation type="journal article" date="2015" name="Int. J. Syst. Evol. Microbiol.">
        <title>Amycolatopsis rhabdoformis sp. nov., an actinomycete isolated from a tropical forest soil.</title>
        <authorList>
            <person name="Souza W.R."/>
            <person name="Silva R.E."/>
            <person name="Goodfellow M."/>
            <person name="Busarakam K."/>
            <person name="Figueiro F.S."/>
            <person name="Ferreira D."/>
            <person name="Rodrigues-Filho E."/>
            <person name="Moraes L.A.B."/>
            <person name="Zucchi T.D."/>
        </authorList>
    </citation>
    <scope>NUCLEOTIDE SEQUENCE [LARGE SCALE GENOMIC DNA]</scope>
    <source>
        <strain evidence="2 3">NCIMB 14900</strain>
    </source>
</reference>
<evidence type="ECO:0008006" key="4">
    <source>
        <dbReference type="Google" id="ProtNLM"/>
    </source>
</evidence>
<organism evidence="2 3">
    <name type="scientific">Amycolatopsis rhabdoformis</name>
    <dbReference type="NCBI Taxonomy" id="1448059"/>
    <lineage>
        <taxon>Bacteria</taxon>
        <taxon>Bacillati</taxon>
        <taxon>Actinomycetota</taxon>
        <taxon>Actinomycetes</taxon>
        <taxon>Pseudonocardiales</taxon>
        <taxon>Pseudonocardiaceae</taxon>
        <taxon>Amycolatopsis</taxon>
    </lineage>
</organism>
<keyword evidence="1" id="KW-1133">Transmembrane helix</keyword>
<feature type="transmembrane region" description="Helical" evidence="1">
    <location>
        <begin position="83"/>
        <end position="103"/>
    </location>
</feature>
<gene>
    <name evidence="2" type="ORF">VSH64_14770</name>
</gene>
<keyword evidence="3" id="KW-1185">Reference proteome</keyword>
<name>A0ABZ1IHF0_9PSEU</name>
<evidence type="ECO:0000313" key="2">
    <source>
        <dbReference type="EMBL" id="WSE33362.1"/>
    </source>
</evidence>
<dbReference type="Proteomes" id="UP001330812">
    <property type="component" value="Chromosome"/>
</dbReference>
<protein>
    <recommendedName>
        <fullName evidence="4">DUF2269 family protein</fullName>
    </recommendedName>
</protein>
<dbReference type="RefSeq" id="WP_326836162.1">
    <property type="nucleotide sequence ID" value="NZ_CP142149.1"/>
</dbReference>
<sequence length="142" mass="15136">MPTTIQVAFWAFIASAAIGIVGGLLKLGRRDEFIDTVRTSNSNLSQDQLNLAANIAIGVAVVIAVVIALLYLLFVFKLRAGRNWARIVLTVLTALQVISLVSGNNGSDWVNYVSAVAAVIGVVFSFVGDSNAYIAAGRQVRR</sequence>
<feature type="transmembrane region" description="Helical" evidence="1">
    <location>
        <begin position="7"/>
        <end position="25"/>
    </location>
</feature>
<keyword evidence="1" id="KW-0812">Transmembrane</keyword>
<keyword evidence="1" id="KW-0472">Membrane</keyword>
<proteinExistence type="predicted"/>